<feature type="transmembrane region" description="Helical" evidence="7">
    <location>
        <begin position="212"/>
        <end position="233"/>
    </location>
</feature>
<dbReference type="RefSeq" id="WP_216549653.1">
    <property type="nucleotide sequence ID" value="NZ_JAHLQO010000005.1"/>
</dbReference>
<protein>
    <submittedName>
        <fullName evidence="9">DMT family transporter</fullName>
    </submittedName>
</protein>
<dbReference type="Pfam" id="PF00892">
    <property type="entry name" value="EamA"/>
    <property type="match status" value="2"/>
</dbReference>
<feature type="transmembrane region" description="Helical" evidence="7">
    <location>
        <begin position="31"/>
        <end position="56"/>
    </location>
</feature>
<dbReference type="InterPro" id="IPR000620">
    <property type="entry name" value="EamA_dom"/>
</dbReference>
<feature type="transmembrane region" description="Helical" evidence="7">
    <location>
        <begin position="76"/>
        <end position="94"/>
    </location>
</feature>
<feature type="transmembrane region" description="Helical" evidence="7">
    <location>
        <begin position="100"/>
        <end position="119"/>
    </location>
</feature>
<feature type="transmembrane region" description="Helical" evidence="7">
    <location>
        <begin position="7"/>
        <end position="25"/>
    </location>
</feature>
<dbReference type="InterPro" id="IPR051258">
    <property type="entry name" value="Diverse_Substrate_Transporter"/>
</dbReference>
<feature type="domain" description="EamA" evidence="8">
    <location>
        <begin position="6"/>
        <end position="141"/>
    </location>
</feature>
<evidence type="ECO:0000256" key="4">
    <source>
        <dbReference type="ARBA" id="ARBA00022692"/>
    </source>
</evidence>
<feature type="domain" description="EamA" evidence="8">
    <location>
        <begin position="150"/>
        <end position="282"/>
    </location>
</feature>
<organism evidence="9 10">
    <name type="scientific">Peptoniphilus ovalis</name>
    <dbReference type="NCBI Taxonomy" id="2841503"/>
    <lineage>
        <taxon>Bacteria</taxon>
        <taxon>Bacillati</taxon>
        <taxon>Bacillota</taxon>
        <taxon>Tissierellia</taxon>
        <taxon>Tissierellales</taxon>
        <taxon>Peptoniphilaceae</taxon>
        <taxon>Peptoniphilus</taxon>
    </lineage>
</organism>
<evidence type="ECO:0000256" key="6">
    <source>
        <dbReference type="ARBA" id="ARBA00023136"/>
    </source>
</evidence>
<evidence type="ECO:0000256" key="2">
    <source>
        <dbReference type="ARBA" id="ARBA00007362"/>
    </source>
</evidence>
<evidence type="ECO:0000313" key="10">
    <source>
        <dbReference type="Proteomes" id="UP000783742"/>
    </source>
</evidence>
<keyword evidence="5 7" id="KW-1133">Transmembrane helix</keyword>
<proteinExistence type="inferred from homology"/>
<name>A0ABS6FI15_9FIRM</name>
<dbReference type="PANTHER" id="PTHR42920">
    <property type="entry name" value="OS03G0707200 PROTEIN-RELATED"/>
    <property type="match status" value="1"/>
</dbReference>
<reference evidence="9 10" key="1">
    <citation type="submission" date="2021-06" db="EMBL/GenBank/DDBJ databases">
        <authorList>
            <person name="Sun Q."/>
            <person name="Li D."/>
        </authorList>
    </citation>
    <scope>NUCLEOTIDE SEQUENCE [LARGE SCALE GENOMIC DNA]</scope>
    <source>
        <strain evidence="9 10">MSJ-1</strain>
    </source>
</reference>
<evidence type="ECO:0000256" key="7">
    <source>
        <dbReference type="SAM" id="Phobius"/>
    </source>
</evidence>
<comment type="subcellular location">
    <subcellularLocation>
        <location evidence="1">Cell membrane</location>
        <topology evidence="1">Multi-pass membrane protein</topology>
    </subcellularLocation>
</comment>
<comment type="similarity">
    <text evidence="2">Belongs to the EamA transporter family.</text>
</comment>
<dbReference type="EMBL" id="JAHLQO010000005">
    <property type="protein sequence ID" value="MBU5669815.1"/>
    <property type="molecule type" value="Genomic_DNA"/>
</dbReference>
<keyword evidence="3" id="KW-1003">Cell membrane</keyword>
<sequence length="298" mass="32718">MTREFKAVIMLFITSIIWGLAFVAQTEGMELIGPFTFTAARSYVAVVFLILTFLFFNKKMIIEDYSKEKTIRGGMICGIVFTISINLQQIGLLHTTAGKASFLTALYIVVIPIISLFLGKKIPPKIIICIVIAIIGTYLLSVKESFDINLGDITVILSAIAFAVHMMLLSKYSTGTNAILVSLIQFLMCAVISNVIALLIEDFELINILKSYVTILYVGILSSGVGFTIQLIALKDLDTVIASMISSLESVFGALFGWIILGQAMDLREIAGASLIFIATLLAQIPIEKYFTIHSEKF</sequence>
<feature type="transmembrane region" description="Helical" evidence="7">
    <location>
        <begin position="180"/>
        <end position="200"/>
    </location>
</feature>
<evidence type="ECO:0000313" key="9">
    <source>
        <dbReference type="EMBL" id="MBU5669815.1"/>
    </source>
</evidence>
<feature type="transmembrane region" description="Helical" evidence="7">
    <location>
        <begin position="267"/>
        <end position="287"/>
    </location>
</feature>
<accession>A0ABS6FI15</accession>
<dbReference type="PANTHER" id="PTHR42920:SF5">
    <property type="entry name" value="EAMA DOMAIN-CONTAINING PROTEIN"/>
    <property type="match status" value="1"/>
</dbReference>
<evidence type="ECO:0000259" key="8">
    <source>
        <dbReference type="Pfam" id="PF00892"/>
    </source>
</evidence>
<feature type="transmembrane region" description="Helical" evidence="7">
    <location>
        <begin position="240"/>
        <end position="261"/>
    </location>
</feature>
<keyword evidence="6 7" id="KW-0472">Membrane</keyword>
<evidence type="ECO:0000256" key="5">
    <source>
        <dbReference type="ARBA" id="ARBA00022989"/>
    </source>
</evidence>
<keyword evidence="4 7" id="KW-0812">Transmembrane</keyword>
<dbReference type="Proteomes" id="UP000783742">
    <property type="component" value="Unassembled WGS sequence"/>
</dbReference>
<comment type="caution">
    <text evidence="9">The sequence shown here is derived from an EMBL/GenBank/DDBJ whole genome shotgun (WGS) entry which is preliminary data.</text>
</comment>
<gene>
    <name evidence="9" type="ORF">KQI68_08200</name>
</gene>
<evidence type="ECO:0000256" key="3">
    <source>
        <dbReference type="ARBA" id="ARBA00022475"/>
    </source>
</evidence>
<feature type="transmembrane region" description="Helical" evidence="7">
    <location>
        <begin position="126"/>
        <end position="142"/>
    </location>
</feature>
<evidence type="ECO:0000256" key="1">
    <source>
        <dbReference type="ARBA" id="ARBA00004651"/>
    </source>
</evidence>
<keyword evidence="10" id="KW-1185">Reference proteome</keyword>